<evidence type="ECO:0000313" key="7">
    <source>
        <dbReference type="Proteomes" id="UP000465712"/>
    </source>
</evidence>
<feature type="domain" description="Cytochrome c" evidence="5">
    <location>
        <begin position="31"/>
        <end position="135"/>
    </location>
</feature>
<dbReference type="GO" id="GO:0046872">
    <property type="term" value="F:metal ion binding"/>
    <property type="evidence" value="ECO:0007669"/>
    <property type="project" value="UniProtKB-KW"/>
</dbReference>
<gene>
    <name evidence="6" type="ORF">CAG72_05065</name>
</gene>
<evidence type="ECO:0000256" key="2">
    <source>
        <dbReference type="ARBA" id="ARBA00022723"/>
    </source>
</evidence>
<dbReference type="PROSITE" id="PS51257">
    <property type="entry name" value="PROKAR_LIPOPROTEIN"/>
    <property type="match status" value="1"/>
</dbReference>
<protein>
    <submittedName>
        <fullName evidence="6">Cytochrome C</fullName>
    </submittedName>
</protein>
<dbReference type="RefSeq" id="WP_161443359.1">
    <property type="nucleotide sequence ID" value="NZ_WXWW01000083.1"/>
</dbReference>
<dbReference type="InterPro" id="IPR009056">
    <property type="entry name" value="Cyt_c-like_dom"/>
</dbReference>
<organism evidence="6 7">
    <name type="scientific">Photobacterium halotolerans</name>
    <dbReference type="NCBI Taxonomy" id="265726"/>
    <lineage>
        <taxon>Bacteria</taxon>
        <taxon>Pseudomonadati</taxon>
        <taxon>Pseudomonadota</taxon>
        <taxon>Gammaproteobacteria</taxon>
        <taxon>Vibrionales</taxon>
        <taxon>Vibrionaceae</taxon>
        <taxon>Photobacterium</taxon>
    </lineage>
</organism>
<dbReference type="GO" id="GO:0020037">
    <property type="term" value="F:heme binding"/>
    <property type="evidence" value="ECO:0007669"/>
    <property type="project" value="InterPro"/>
</dbReference>
<dbReference type="Gene3D" id="1.10.760.10">
    <property type="entry name" value="Cytochrome c-like domain"/>
    <property type="match status" value="1"/>
</dbReference>
<dbReference type="AlphaFoldDB" id="A0A7X4W999"/>
<comment type="caution">
    <text evidence="6">The sequence shown here is derived from an EMBL/GenBank/DDBJ whole genome shotgun (WGS) entry which is preliminary data.</text>
</comment>
<evidence type="ECO:0000256" key="4">
    <source>
        <dbReference type="PROSITE-ProRule" id="PRU00433"/>
    </source>
</evidence>
<keyword evidence="3 4" id="KW-0408">Iron</keyword>
<reference evidence="6 7" key="1">
    <citation type="submission" date="2017-05" db="EMBL/GenBank/DDBJ databases">
        <title>High clonality and local adaptation shapes Vibrionaceae linages within an endangered oasis.</title>
        <authorList>
            <person name="Vazquez-Rosas-Landa M."/>
        </authorList>
    </citation>
    <scope>NUCLEOTIDE SEQUENCE [LARGE SCALE GENOMIC DNA]</scope>
    <source>
        <strain evidence="6 7">P46_P4S1P180</strain>
    </source>
</reference>
<evidence type="ECO:0000313" key="6">
    <source>
        <dbReference type="EMBL" id="NAW64581.1"/>
    </source>
</evidence>
<accession>A0A7X4W999</accession>
<keyword evidence="2 4" id="KW-0479">Metal-binding</keyword>
<dbReference type="EMBL" id="WXWW01000083">
    <property type="protein sequence ID" value="NAW64581.1"/>
    <property type="molecule type" value="Genomic_DNA"/>
</dbReference>
<keyword evidence="1 4" id="KW-0349">Heme</keyword>
<dbReference type="InterPro" id="IPR036909">
    <property type="entry name" value="Cyt_c-like_dom_sf"/>
</dbReference>
<dbReference type="PROSITE" id="PS51007">
    <property type="entry name" value="CYTC"/>
    <property type="match status" value="1"/>
</dbReference>
<dbReference type="GO" id="GO:0009055">
    <property type="term" value="F:electron transfer activity"/>
    <property type="evidence" value="ECO:0007669"/>
    <property type="project" value="InterPro"/>
</dbReference>
<evidence type="ECO:0000259" key="5">
    <source>
        <dbReference type="PROSITE" id="PS51007"/>
    </source>
</evidence>
<dbReference type="Proteomes" id="UP000465712">
    <property type="component" value="Unassembled WGS sequence"/>
</dbReference>
<name>A0A7X4W999_9GAMM</name>
<evidence type="ECO:0000256" key="1">
    <source>
        <dbReference type="ARBA" id="ARBA00022617"/>
    </source>
</evidence>
<sequence length="149" mass="16311">MKAFLLTAAFAAIAGLSGCDRSSQGFSLPQGNAELGEQVFVKYQCLSCHTMAGYETDTENLPGSMETPVALGGQVSRIRTYPELVTSVINPSHRLAEGYDGADVQVDGQSVMPSFNDVMTVTELVNLVYFLESHYELEPYPRTEYMSPR</sequence>
<dbReference type="SUPFAM" id="SSF46626">
    <property type="entry name" value="Cytochrome c"/>
    <property type="match status" value="1"/>
</dbReference>
<proteinExistence type="predicted"/>
<evidence type="ECO:0000256" key="3">
    <source>
        <dbReference type="ARBA" id="ARBA00023004"/>
    </source>
</evidence>